<dbReference type="InterPro" id="IPR013563">
    <property type="entry name" value="Oligopep_ABC_C"/>
</dbReference>
<dbReference type="PANTHER" id="PTHR43297">
    <property type="entry name" value="OLIGOPEPTIDE TRANSPORT ATP-BINDING PROTEIN APPD"/>
    <property type="match status" value="1"/>
</dbReference>
<keyword evidence="6 9" id="KW-0067">ATP-binding</keyword>
<dbReference type="PROSITE" id="PS00211">
    <property type="entry name" value="ABC_TRANSPORTER_1"/>
    <property type="match status" value="1"/>
</dbReference>
<evidence type="ECO:0000313" key="10">
    <source>
        <dbReference type="Proteomes" id="UP001059617"/>
    </source>
</evidence>
<dbReference type="Pfam" id="PF00005">
    <property type="entry name" value="ABC_tran"/>
    <property type="match status" value="1"/>
</dbReference>
<dbReference type="GO" id="GO:0005524">
    <property type="term" value="F:ATP binding"/>
    <property type="evidence" value="ECO:0007669"/>
    <property type="project" value="UniProtKB-KW"/>
</dbReference>
<keyword evidence="5" id="KW-0547">Nucleotide-binding</keyword>
<dbReference type="CDD" id="cd03257">
    <property type="entry name" value="ABC_NikE_OppD_transporters"/>
    <property type="match status" value="1"/>
</dbReference>
<evidence type="ECO:0000256" key="1">
    <source>
        <dbReference type="ARBA" id="ARBA00004202"/>
    </source>
</evidence>
<sequence length="371" mass="40224">MTTTAHAGGRRPAETDADPILVIDDWKTWFSSASGAVRAVDGVSLRLQAGRTLGLVGESGSGKTVLSRSILGLLPSRNRLNPGGSIFFDGVSIGNLPKRKMRDYWGKDLAMVFQNPMTSLNPVVTVGRQLTEVLKLHLGMSRSAARERSVELLRSVGIPEPARRIHDYPHQLSGGMRQRVTIAIALAANPRLLLADEPTTALDVTVQAQILDLLDSQQEQRRMAMILVTHDLGVVAGRTDQIAVMYGGKIVENAPTKELFHNTRMPYTQALMLSVPSLTAPSHSRLFTIPGRPPVLTNPGPGCRFSPRCPYAQERCLVEEPPLVAAERPDHEYACWYPVGTGQGAEALERNFSNGVTASGTSMASMSKLEA</sequence>
<proteinExistence type="inferred from homology"/>
<dbReference type="InterPro" id="IPR003593">
    <property type="entry name" value="AAA+_ATPase"/>
</dbReference>
<reference evidence="9" key="2">
    <citation type="submission" date="2022-09" db="EMBL/GenBank/DDBJ databases">
        <title>Biosynthetic gene clusters of Dactylosporangioum fulvum.</title>
        <authorList>
            <person name="Caradec T."/>
        </authorList>
    </citation>
    <scope>NUCLEOTIDE SEQUENCE</scope>
    <source>
        <strain evidence="9">NRRL B-16292</strain>
    </source>
</reference>
<evidence type="ECO:0000256" key="3">
    <source>
        <dbReference type="ARBA" id="ARBA00022448"/>
    </source>
</evidence>
<gene>
    <name evidence="9" type="ORF">Dfulv_34350</name>
</gene>
<accession>A0ABY5VRP5</accession>
<dbReference type="EMBL" id="CP073720">
    <property type="protein sequence ID" value="UWP80215.1"/>
    <property type="molecule type" value="Genomic_DNA"/>
</dbReference>
<protein>
    <submittedName>
        <fullName evidence="9">ABC transporter ATP-binding protein</fullName>
    </submittedName>
</protein>
<evidence type="ECO:0000256" key="4">
    <source>
        <dbReference type="ARBA" id="ARBA00022475"/>
    </source>
</evidence>
<feature type="domain" description="ABC transporter" evidence="8">
    <location>
        <begin position="20"/>
        <end position="272"/>
    </location>
</feature>
<reference evidence="9" key="1">
    <citation type="submission" date="2021-04" db="EMBL/GenBank/DDBJ databases">
        <authorList>
            <person name="Hartkoorn R.C."/>
            <person name="Beaudoing E."/>
            <person name="Hot D."/>
        </authorList>
    </citation>
    <scope>NUCLEOTIDE SEQUENCE</scope>
    <source>
        <strain evidence="9">NRRL B-16292</strain>
    </source>
</reference>
<dbReference type="PANTHER" id="PTHR43297:SF2">
    <property type="entry name" value="DIPEPTIDE TRANSPORT ATP-BINDING PROTEIN DPPD"/>
    <property type="match status" value="1"/>
</dbReference>
<evidence type="ECO:0000313" key="9">
    <source>
        <dbReference type="EMBL" id="UWP80215.1"/>
    </source>
</evidence>
<keyword evidence="3" id="KW-0813">Transport</keyword>
<keyword evidence="10" id="KW-1185">Reference proteome</keyword>
<dbReference type="Proteomes" id="UP001059617">
    <property type="component" value="Chromosome"/>
</dbReference>
<keyword evidence="7" id="KW-0472">Membrane</keyword>
<name>A0ABY5VRP5_9ACTN</name>
<evidence type="ECO:0000256" key="6">
    <source>
        <dbReference type="ARBA" id="ARBA00022840"/>
    </source>
</evidence>
<dbReference type="InterPro" id="IPR050388">
    <property type="entry name" value="ABC_Ni/Peptide_Import"/>
</dbReference>
<comment type="similarity">
    <text evidence="2">Belongs to the ABC transporter superfamily.</text>
</comment>
<dbReference type="PROSITE" id="PS50893">
    <property type="entry name" value="ABC_TRANSPORTER_2"/>
    <property type="match status" value="1"/>
</dbReference>
<dbReference type="Gene3D" id="3.40.50.300">
    <property type="entry name" value="P-loop containing nucleotide triphosphate hydrolases"/>
    <property type="match status" value="1"/>
</dbReference>
<dbReference type="InterPro" id="IPR017871">
    <property type="entry name" value="ABC_transporter-like_CS"/>
</dbReference>
<dbReference type="SMART" id="SM00382">
    <property type="entry name" value="AAA"/>
    <property type="match status" value="1"/>
</dbReference>
<organism evidence="9 10">
    <name type="scientific">Dactylosporangium fulvum</name>
    <dbReference type="NCBI Taxonomy" id="53359"/>
    <lineage>
        <taxon>Bacteria</taxon>
        <taxon>Bacillati</taxon>
        <taxon>Actinomycetota</taxon>
        <taxon>Actinomycetes</taxon>
        <taxon>Micromonosporales</taxon>
        <taxon>Micromonosporaceae</taxon>
        <taxon>Dactylosporangium</taxon>
    </lineage>
</organism>
<dbReference type="Pfam" id="PF08352">
    <property type="entry name" value="oligo_HPY"/>
    <property type="match status" value="1"/>
</dbReference>
<keyword evidence="4" id="KW-1003">Cell membrane</keyword>
<evidence type="ECO:0000256" key="7">
    <source>
        <dbReference type="ARBA" id="ARBA00023136"/>
    </source>
</evidence>
<dbReference type="InterPro" id="IPR003439">
    <property type="entry name" value="ABC_transporter-like_ATP-bd"/>
</dbReference>
<dbReference type="NCBIfam" id="TIGR01727">
    <property type="entry name" value="oligo_HPY"/>
    <property type="match status" value="1"/>
</dbReference>
<comment type="subcellular location">
    <subcellularLocation>
        <location evidence="1">Cell membrane</location>
        <topology evidence="1">Peripheral membrane protein</topology>
    </subcellularLocation>
</comment>
<evidence type="ECO:0000259" key="8">
    <source>
        <dbReference type="PROSITE" id="PS50893"/>
    </source>
</evidence>
<dbReference type="RefSeq" id="WP_259857973.1">
    <property type="nucleotide sequence ID" value="NZ_BAAAST010000007.1"/>
</dbReference>
<evidence type="ECO:0000256" key="5">
    <source>
        <dbReference type="ARBA" id="ARBA00022741"/>
    </source>
</evidence>
<dbReference type="SUPFAM" id="SSF52540">
    <property type="entry name" value="P-loop containing nucleoside triphosphate hydrolases"/>
    <property type="match status" value="1"/>
</dbReference>
<evidence type="ECO:0000256" key="2">
    <source>
        <dbReference type="ARBA" id="ARBA00005417"/>
    </source>
</evidence>
<dbReference type="InterPro" id="IPR027417">
    <property type="entry name" value="P-loop_NTPase"/>
</dbReference>